<feature type="region of interest" description="Disordered" evidence="1">
    <location>
        <begin position="60"/>
        <end position="108"/>
    </location>
</feature>
<feature type="domain" description="HTH cro/C1-type" evidence="2">
    <location>
        <begin position="10"/>
        <end position="53"/>
    </location>
</feature>
<feature type="compositionally biased region" description="Low complexity" evidence="1">
    <location>
        <begin position="89"/>
        <end position="108"/>
    </location>
</feature>
<evidence type="ECO:0000259" key="2">
    <source>
        <dbReference type="PROSITE" id="PS50943"/>
    </source>
</evidence>
<dbReference type="Proteomes" id="UP000469545">
    <property type="component" value="Unassembled WGS sequence"/>
</dbReference>
<dbReference type="EMBL" id="JAAGMB010000445">
    <property type="protein sequence ID" value="NEB18738.1"/>
    <property type="molecule type" value="Genomic_DNA"/>
</dbReference>
<evidence type="ECO:0000256" key="1">
    <source>
        <dbReference type="SAM" id="MobiDB-lite"/>
    </source>
</evidence>
<name>A0A6N9UM38_9ACTN</name>
<keyword evidence="4" id="KW-1185">Reference proteome</keyword>
<protein>
    <submittedName>
        <fullName evidence="3">Helix-turn-helix domain-containing protein</fullName>
    </submittedName>
</protein>
<organism evidence="3 4">
    <name type="scientific">Streptomyces coelicoflavus</name>
    <dbReference type="NCBI Taxonomy" id="285562"/>
    <lineage>
        <taxon>Bacteria</taxon>
        <taxon>Bacillati</taxon>
        <taxon>Actinomycetota</taxon>
        <taxon>Actinomycetes</taxon>
        <taxon>Kitasatosporales</taxon>
        <taxon>Streptomycetaceae</taxon>
        <taxon>Streptomyces</taxon>
    </lineage>
</organism>
<dbReference type="Gene3D" id="1.10.260.40">
    <property type="entry name" value="lambda repressor-like DNA-binding domains"/>
    <property type="match status" value="1"/>
</dbReference>
<evidence type="ECO:0000313" key="3">
    <source>
        <dbReference type="EMBL" id="NEB18738.1"/>
    </source>
</evidence>
<comment type="caution">
    <text evidence="3">The sequence shown here is derived from an EMBL/GenBank/DDBJ whole genome shotgun (WGS) entry which is preliminary data.</text>
</comment>
<evidence type="ECO:0000313" key="4">
    <source>
        <dbReference type="Proteomes" id="UP000469545"/>
    </source>
</evidence>
<dbReference type="SUPFAM" id="SSF47413">
    <property type="entry name" value="lambda repressor-like DNA-binding domains"/>
    <property type="match status" value="1"/>
</dbReference>
<sequence length="108" mass="11897">MLARASEIPLQDLAHRAQCSPSYLSRILSGQRVPSWAITERLAKTCKADPAIVRKAWETEQLRRLAGTPARPRPPRTASRPPPSEHSRPQPAARAWPRSSAASSGPRD</sequence>
<accession>A0A6N9UM38</accession>
<dbReference type="CDD" id="cd00093">
    <property type="entry name" value="HTH_XRE"/>
    <property type="match status" value="1"/>
</dbReference>
<dbReference type="InterPro" id="IPR010982">
    <property type="entry name" value="Lambda_DNA-bd_dom_sf"/>
</dbReference>
<reference evidence="3 4" key="1">
    <citation type="submission" date="2020-01" db="EMBL/GenBank/DDBJ databases">
        <title>Insect and environment-associated Actinomycetes.</title>
        <authorList>
            <person name="Currrie C."/>
            <person name="Chevrette M."/>
            <person name="Carlson C."/>
            <person name="Stubbendieck R."/>
            <person name="Wendt-Pienkowski E."/>
        </authorList>
    </citation>
    <scope>NUCLEOTIDE SEQUENCE [LARGE SCALE GENOMIC DNA]</scope>
    <source>
        <strain evidence="3 4">SID14172</strain>
    </source>
</reference>
<dbReference type="GO" id="GO:0003677">
    <property type="term" value="F:DNA binding"/>
    <property type="evidence" value="ECO:0007669"/>
    <property type="project" value="InterPro"/>
</dbReference>
<dbReference type="Pfam" id="PF13560">
    <property type="entry name" value="HTH_31"/>
    <property type="match status" value="1"/>
</dbReference>
<dbReference type="InterPro" id="IPR001387">
    <property type="entry name" value="Cro/C1-type_HTH"/>
</dbReference>
<dbReference type="PROSITE" id="PS50943">
    <property type="entry name" value="HTH_CROC1"/>
    <property type="match status" value="1"/>
</dbReference>
<proteinExistence type="predicted"/>
<gene>
    <name evidence="3" type="ORF">G3I46_19845</name>
</gene>
<dbReference type="AlphaFoldDB" id="A0A6N9UM38"/>